<gene>
    <name evidence="2" type="ORF">K435DRAFT_773049</name>
</gene>
<reference evidence="2 3" key="1">
    <citation type="journal article" date="2019" name="Nat. Ecol. Evol.">
        <title>Megaphylogeny resolves global patterns of mushroom evolution.</title>
        <authorList>
            <person name="Varga T."/>
            <person name="Krizsan K."/>
            <person name="Foldi C."/>
            <person name="Dima B."/>
            <person name="Sanchez-Garcia M."/>
            <person name="Sanchez-Ramirez S."/>
            <person name="Szollosi G.J."/>
            <person name="Szarkandi J.G."/>
            <person name="Papp V."/>
            <person name="Albert L."/>
            <person name="Andreopoulos W."/>
            <person name="Angelini C."/>
            <person name="Antonin V."/>
            <person name="Barry K.W."/>
            <person name="Bougher N.L."/>
            <person name="Buchanan P."/>
            <person name="Buyck B."/>
            <person name="Bense V."/>
            <person name="Catcheside P."/>
            <person name="Chovatia M."/>
            <person name="Cooper J."/>
            <person name="Damon W."/>
            <person name="Desjardin D."/>
            <person name="Finy P."/>
            <person name="Geml J."/>
            <person name="Haridas S."/>
            <person name="Hughes K."/>
            <person name="Justo A."/>
            <person name="Karasinski D."/>
            <person name="Kautmanova I."/>
            <person name="Kiss B."/>
            <person name="Kocsube S."/>
            <person name="Kotiranta H."/>
            <person name="LaButti K.M."/>
            <person name="Lechner B.E."/>
            <person name="Liimatainen K."/>
            <person name="Lipzen A."/>
            <person name="Lukacs Z."/>
            <person name="Mihaltcheva S."/>
            <person name="Morgado L.N."/>
            <person name="Niskanen T."/>
            <person name="Noordeloos M.E."/>
            <person name="Ohm R.A."/>
            <person name="Ortiz-Santana B."/>
            <person name="Ovrebo C."/>
            <person name="Racz N."/>
            <person name="Riley R."/>
            <person name="Savchenko A."/>
            <person name="Shiryaev A."/>
            <person name="Soop K."/>
            <person name="Spirin V."/>
            <person name="Szebenyi C."/>
            <person name="Tomsovsky M."/>
            <person name="Tulloss R.E."/>
            <person name="Uehling J."/>
            <person name="Grigoriev I.V."/>
            <person name="Vagvolgyi C."/>
            <person name="Papp T."/>
            <person name="Martin F.M."/>
            <person name="Miettinen O."/>
            <person name="Hibbett D.S."/>
            <person name="Nagy L.G."/>
        </authorList>
    </citation>
    <scope>NUCLEOTIDE SEQUENCE [LARGE SCALE GENOMIC DNA]</scope>
    <source>
        <strain evidence="2 3">CBS 962.96</strain>
    </source>
</reference>
<dbReference type="OrthoDB" id="3266879at2759"/>
<proteinExistence type="predicted"/>
<accession>A0A4S8MVG0</accession>
<sequence length="210" mass="22947">MFRSQLIRVAKTSSPSVAAFARVPAKRSYASLENPGPDVKKPKSNNTLLFTALAAAAAGGAYWYYNNPDEASRLQEKAKADEEEAKKKAREATEAGKARLDTAYKQGQLKYDELKSSVDKTIHDAEARAKSAADSAQAKFDGYRKDARDSTENLYTEARASAEKKEEQAKAGWFSWLGWGKSKAEETKQAGAEKVSEAAGDVKSKADKRI</sequence>
<evidence type="ECO:0008006" key="4">
    <source>
        <dbReference type="Google" id="ProtNLM"/>
    </source>
</evidence>
<feature type="region of interest" description="Disordered" evidence="1">
    <location>
        <begin position="132"/>
        <end position="166"/>
    </location>
</feature>
<organism evidence="2 3">
    <name type="scientific">Dendrothele bispora (strain CBS 962.96)</name>
    <dbReference type="NCBI Taxonomy" id="1314807"/>
    <lineage>
        <taxon>Eukaryota</taxon>
        <taxon>Fungi</taxon>
        <taxon>Dikarya</taxon>
        <taxon>Basidiomycota</taxon>
        <taxon>Agaricomycotina</taxon>
        <taxon>Agaricomycetes</taxon>
        <taxon>Agaricomycetidae</taxon>
        <taxon>Agaricales</taxon>
        <taxon>Agaricales incertae sedis</taxon>
        <taxon>Dendrothele</taxon>
    </lineage>
</organism>
<keyword evidence="3" id="KW-1185">Reference proteome</keyword>
<dbReference type="Proteomes" id="UP000297245">
    <property type="component" value="Unassembled WGS sequence"/>
</dbReference>
<feature type="region of interest" description="Disordered" evidence="1">
    <location>
        <begin position="185"/>
        <end position="210"/>
    </location>
</feature>
<feature type="compositionally biased region" description="Basic and acidic residues" evidence="1">
    <location>
        <begin position="194"/>
        <end position="210"/>
    </location>
</feature>
<name>A0A4S8MVG0_DENBC</name>
<dbReference type="AlphaFoldDB" id="A0A4S8MVG0"/>
<dbReference type="EMBL" id="ML179041">
    <property type="protein sequence ID" value="THV06699.1"/>
    <property type="molecule type" value="Genomic_DNA"/>
</dbReference>
<feature type="compositionally biased region" description="Basic and acidic residues" evidence="1">
    <location>
        <begin position="141"/>
        <end position="151"/>
    </location>
</feature>
<evidence type="ECO:0000256" key="1">
    <source>
        <dbReference type="SAM" id="MobiDB-lite"/>
    </source>
</evidence>
<evidence type="ECO:0000313" key="3">
    <source>
        <dbReference type="Proteomes" id="UP000297245"/>
    </source>
</evidence>
<feature type="region of interest" description="Disordered" evidence="1">
    <location>
        <begin position="75"/>
        <end position="95"/>
    </location>
</feature>
<evidence type="ECO:0000313" key="2">
    <source>
        <dbReference type="EMBL" id="THV06699.1"/>
    </source>
</evidence>
<protein>
    <recommendedName>
        <fullName evidence="4">Late embryogenesis abundant protein</fullName>
    </recommendedName>
</protein>